<dbReference type="EMBL" id="JADFTS010000002">
    <property type="protein sequence ID" value="KAF9621645.1"/>
    <property type="molecule type" value="Genomic_DNA"/>
</dbReference>
<dbReference type="PANTHER" id="PTHR42896:SF3">
    <property type="entry name" value="PROTEIN, PUTATIVE, EXPRESSED-RELATED"/>
    <property type="match status" value="1"/>
</dbReference>
<accession>A0A835IPP6</accession>
<dbReference type="SUPFAM" id="SSF56784">
    <property type="entry name" value="HAD-like"/>
    <property type="match status" value="1"/>
</dbReference>
<dbReference type="InterPro" id="IPR044999">
    <property type="entry name" value="CbbY-like"/>
</dbReference>
<evidence type="ECO:0000313" key="1">
    <source>
        <dbReference type="EMBL" id="KAF9621645.1"/>
    </source>
</evidence>
<dbReference type="Gene3D" id="1.10.150.240">
    <property type="entry name" value="Putative phosphatase, domain 2"/>
    <property type="match status" value="1"/>
</dbReference>
<dbReference type="GO" id="GO:0016787">
    <property type="term" value="F:hydrolase activity"/>
    <property type="evidence" value="ECO:0007669"/>
    <property type="project" value="InterPro"/>
</dbReference>
<reference evidence="1 2" key="1">
    <citation type="submission" date="2020-10" db="EMBL/GenBank/DDBJ databases">
        <title>The Coptis chinensis genome and diversification of protoberbering-type alkaloids.</title>
        <authorList>
            <person name="Wang B."/>
            <person name="Shu S."/>
            <person name="Song C."/>
            <person name="Liu Y."/>
        </authorList>
    </citation>
    <scope>NUCLEOTIDE SEQUENCE [LARGE SCALE GENOMIC DNA]</scope>
    <source>
        <strain evidence="1">HL-2020</strain>
        <tissue evidence="1">Leaf</tissue>
    </source>
</reference>
<name>A0A835IPP6_9MAGN</name>
<dbReference type="Gene3D" id="3.40.50.1000">
    <property type="entry name" value="HAD superfamily/HAD-like"/>
    <property type="match status" value="2"/>
</dbReference>
<keyword evidence="2" id="KW-1185">Reference proteome</keyword>
<dbReference type="Proteomes" id="UP000631114">
    <property type="component" value="Unassembled WGS sequence"/>
</dbReference>
<dbReference type="InterPro" id="IPR036412">
    <property type="entry name" value="HAD-like_sf"/>
</dbReference>
<dbReference type="AlphaFoldDB" id="A0A835IPP6"/>
<dbReference type="InterPro" id="IPR023214">
    <property type="entry name" value="HAD_sf"/>
</dbReference>
<dbReference type="OrthoDB" id="545219at2759"/>
<proteinExistence type="predicted"/>
<gene>
    <name evidence="1" type="ORF">IFM89_025377</name>
</gene>
<comment type="caution">
    <text evidence="1">The sequence shown here is derived from an EMBL/GenBank/DDBJ whole genome shotgun (WGS) entry which is preliminary data.</text>
</comment>
<evidence type="ECO:0000313" key="2">
    <source>
        <dbReference type="Proteomes" id="UP000631114"/>
    </source>
</evidence>
<organism evidence="1 2">
    <name type="scientific">Coptis chinensis</name>
    <dbReference type="NCBI Taxonomy" id="261450"/>
    <lineage>
        <taxon>Eukaryota</taxon>
        <taxon>Viridiplantae</taxon>
        <taxon>Streptophyta</taxon>
        <taxon>Embryophyta</taxon>
        <taxon>Tracheophyta</taxon>
        <taxon>Spermatophyta</taxon>
        <taxon>Magnoliopsida</taxon>
        <taxon>Ranunculales</taxon>
        <taxon>Ranunculaceae</taxon>
        <taxon>Coptidoideae</taxon>
        <taxon>Coptis</taxon>
    </lineage>
</organism>
<dbReference type="InterPro" id="IPR023198">
    <property type="entry name" value="PGP-like_dom2"/>
</dbReference>
<protein>
    <submittedName>
        <fullName evidence="1">Uncharacterized protein</fullName>
    </submittedName>
</protein>
<dbReference type="PANTHER" id="PTHR42896">
    <property type="entry name" value="XYLULOSE-1,5-BISPHOSPHATE (XUBP) PHOSPHATASE"/>
    <property type="match status" value="1"/>
</dbReference>
<sequence>METSLHHHHTTTIFSSTKPLLPPQLRPSSITIPLFSASTTIYTAPVSLRKKKHIGIVHFSAADSTSSLSVNDNDDTPSQDLAILLEVEGVLMDVYRWGNRQAFNLAFQKLGLDCANWTEPIYLDLVRKAFDDEERMLVLFFNRIGWPTSLPTNEKESFMKGVMREKRNALDELIITKSLPLRPGIEEFLDDALVGGIPVVILTAYCTNDEKMTRPIIEKLGQERISRIKIVGKEDVERSFYGQLVLSKSVSSGLDEQLAEEVRKAANAEKHKIAKEVEAMLNVSVEIGSGTTERSSNGRTNPWVSGSGKNNFQRIVATLRAGAEYAGVPVQNCVLIAGSKSGLLGAERIGMPCVVLRSSLTSRTEFPSANAVMDGFGGPDLTVSRLLQKDQLEA</sequence>